<evidence type="ECO:0000256" key="5">
    <source>
        <dbReference type="HAMAP-Rule" id="MF_01804"/>
    </source>
</evidence>
<dbReference type="GO" id="GO:0051301">
    <property type="term" value="P:cell division"/>
    <property type="evidence" value="ECO:0007669"/>
    <property type="project" value="UniProtKB-KW"/>
</dbReference>
<evidence type="ECO:0000313" key="6">
    <source>
        <dbReference type="EMBL" id="OFI47760.1"/>
    </source>
</evidence>
<dbReference type="Gene3D" id="1.10.10.10">
    <property type="entry name" value="Winged helix-like DNA-binding domain superfamily/Winged helix DNA-binding domain"/>
    <property type="match status" value="2"/>
</dbReference>
<reference evidence="7" key="1">
    <citation type="submission" date="2016-09" db="EMBL/GenBank/DDBJ databases">
        <title>Draft genome sequence of a novel species of the family Streptococcaceae isolated from flowers.</title>
        <authorList>
            <person name="Chuah L.-O."/>
            <person name="Yap K.-P."/>
            <person name="Thong K.L."/>
            <person name="Liong M.T."/>
            <person name="Ahmad R."/>
            <person name="Rusul G."/>
        </authorList>
    </citation>
    <scope>NUCLEOTIDE SEQUENCE [LARGE SCALE GENOMIC DNA]</scope>
    <source>
        <strain evidence="7">HibF3</strain>
    </source>
</reference>
<accession>A0A9Q5P1Z7</accession>
<dbReference type="GO" id="GO:0051304">
    <property type="term" value="P:chromosome separation"/>
    <property type="evidence" value="ECO:0007669"/>
    <property type="project" value="InterPro"/>
</dbReference>
<dbReference type="HAMAP" id="MF_01804">
    <property type="entry name" value="ScpB"/>
    <property type="match status" value="1"/>
</dbReference>
<evidence type="ECO:0000313" key="7">
    <source>
        <dbReference type="Proteomes" id="UP000177273"/>
    </source>
</evidence>
<keyword evidence="4 5" id="KW-0131">Cell cycle</keyword>
<dbReference type="NCBIfam" id="TIGR00281">
    <property type="entry name" value="SMC-Scp complex subunit ScpB"/>
    <property type="match status" value="1"/>
</dbReference>
<dbReference type="GO" id="GO:0005737">
    <property type="term" value="C:cytoplasm"/>
    <property type="evidence" value="ECO:0007669"/>
    <property type="project" value="UniProtKB-SubCell"/>
</dbReference>
<keyword evidence="3 5" id="KW-0159">Chromosome partition</keyword>
<dbReference type="Pfam" id="PF04079">
    <property type="entry name" value="SMC_ScpB"/>
    <property type="match status" value="1"/>
</dbReference>
<evidence type="ECO:0000256" key="2">
    <source>
        <dbReference type="ARBA" id="ARBA00022618"/>
    </source>
</evidence>
<comment type="similarity">
    <text evidence="5">Belongs to the ScpB family.</text>
</comment>
<dbReference type="AlphaFoldDB" id="A0A9Q5P1Z7"/>
<comment type="caution">
    <text evidence="6">The sequence shown here is derived from an EMBL/GenBank/DDBJ whole genome shotgun (WGS) entry which is preliminary data.</text>
</comment>
<dbReference type="InterPro" id="IPR036390">
    <property type="entry name" value="WH_DNA-bd_sf"/>
</dbReference>
<evidence type="ECO:0000256" key="4">
    <source>
        <dbReference type="ARBA" id="ARBA00023306"/>
    </source>
</evidence>
<dbReference type="EMBL" id="MKIQ01000003">
    <property type="protein sequence ID" value="OFI47760.1"/>
    <property type="molecule type" value="Genomic_DNA"/>
</dbReference>
<dbReference type="PIRSF" id="PIRSF019345">
    <property type="entry name" value="ScpB"/>
    <property type="match status" value="1"/>
</dbReference>
<dbReference type="InterPro" id="IPR036388">
    <property type="entry name" value="WH-like_DNA-bd_sf"/>
</dbReference>
<dbReference type="GO" id="GO:0006260">
    <property type="term" value="P:DNA replication"/>
    <property type="evidence" value="ECO:0007669"/>
    <property type="project" value="UniProtKB-UniRule"/>
</dbReference>
<dbReference type="PANTHER" id="PTHR34298">
    <property type="entry name" value="SEGREGATION AND CONDENSATION PROTEIN B"/>
    <property type="match status" value="1"/>
</dbReference>
<dbReference type="PANTHER" id="PTHR34298:SF2">
    <property type="entry name" value="SEGREGATION AND CONDENSATION PROTEIN B"/>
    <property type="match status" value="1"/>
</dbReference>
<dbReference type="RefSeq" id="WP_070787158.1">
    <property type="nucleotide sequence ID" value="NZ_MKIQ01000003.1"/>
</dbReference>
<keyword evidence="2 5" id="KW-0132">Cell division</keyword>
<keyword evidence="1 5" id="KW-0963">Cytoplasm</keyword>
<comment type="subcellular location">
    <subcellularLocation>
        <location evidence="5">Cytoplasm</location>
    </subcellularLocation>
    <text evidence="5">Associated with two foci at the outer edges of the nucleoid region in young cells, and at four foci within both cell halves in older cells.</text>
</comment>
<dbReference type="InterPro" id="IPR005234">
    <property type="entry name" value="ScpB_csome_segregation"/>
</dbReference>
<gene>
    <name evidence="5 6" type="primary">scpB</name>
    <name evidence="6" type="ORF">BG262_08680</name>
</gene>
<dbReference type="SUPFAM" id="SSF46785">
    <property type="entry name" value="Winged helix' DNA-binding domain"/>
    <property type="match status" value="2"/>
</dbReference>
<evidence type="ECO:0000256" key="3">
    <source>
        <dbReference type="ARBA" id="ARBA00022829"/>
    </source>
</evidence>
<proteinExistence type="inferred from homology"/>
<comment type="subunit">
    <text evidence="5">Homodimer. Homodimerization may be required to stabilize the binding of ScpA to the Smc head domains. Component of a cohesin-like complex composed of ScpA, ScpB and the Smc homodimer, in which ScpA and ScpB bind to the head domain of Smc. The presence of the three proteins is required for the association of the complex with DNA.</text>
</comment>
<protein>
    <recommendedName>
        <fullName evidence="5">Segregation and condensation protein B</fullName>
    </recommendedName>
</protein>
<dbReference type="Proteomes" id="UP000177273">
    <property type="component" value="Unassembled WGS sequence"/>
</dbReference>
<sequence>MNKTAMLEVLLFVAGEEGLTIRDLASLMSISPQATQQQIDKLKEKYENDEECALTIIETASRYRLTSKDIFKELLQHYAKTPINQSLSKAALEVLSIIAYKQPLTRIEVDNIRGVNSQGAITTLLTFDLIKVIGKKEVIGSPNLYATTDFFLDYLGINSLEELPQVDESKLDIEEVSLFDDGNLTIEEELSEDI</sequence>
<comment type="function">
    <text evidence="5">Participates in chromosomal partition during cell division. May act via the formation of a condensin-like complex containing Smc and ScpA that pull DNA away from mid-cell into both cell halves.</text>
</comment>
<dbReference type="OrthoDB" id="9806226at2"/>
<keyword evidence="7" id="KW-1185">Reference proteome</keyword>
<name>A0A9Q5P1Z7_9LACT</name>
<organism evidence="6 7">
    <name type="scientific">Floricoccus penangensis</name>
    <dbReference type="NCBI Taxonomy" id="1859475"/>
    <lineage>
        <taxon>Bacteria</taxon>
        <taxon>Bacillati</taxon>
        <taxon>Bacillota</taxon>
        <taxon>Bacilli</taxon>
        <taxon>Lactobacillales</taxon>
        <taxon>Streptococcaceae</taxon>
        <taxon>Floricoccus</taxon>
    </lineage>
</organism>
<evidence type="ECO:0000256" key="1">
    <source>
        <dbReference type="ARBA" id="ARBA00022490"/>
    </source>
</evidence>